<evidence type="ECO:0000256" key="2">
    <source>
        <dbReference type="ARBA" id="ARBA00022692"/>
    </source>
</evidence>
<feature type="transmembrane region" description="Helical" evidence="6">
    <location>
        <begin position="1199"/>
        <end position="1222"/>
    </location>
</feature>
<dbReference type="InterPro" id="IPR049452">
    <property type="entry name" value="Anoctamin_TM"/>
</dbReference>
<feature type="compositionally biased region" description="Polar residues" evidence="5">
    <location>
        <begin position="385"/>
        <end position="394"/>
    </location>
</feature>
<evidence type="ECO:0000256" key="1">
    <source>
        <dbReference type="ARBA" id="ARBA00004141"/>
    </source>
</evidence>
<dbReference type="PANTHER" id="PTHR12308:SF73">
    <property type="entry name" value="ANOCTAMIN"/>
    <property type="match status" value="1"/>
</dbReference>
<protein>
    <recommendedName>
        <fullName evidence="7">Anoctamin transmembrane domain-containing protein</fullName>
    </recommendedName>
</protein>
<gene>
    <name evidence="8" type="ORF">CTEN210_09586</name>
</gene>
<keyword evidence="4 6" id="KW-0472">Membrane</keyword>
<comment type="caution">
    <text evidence="8">The sequence shown here is derived from an EMBL/GenBank/DDBJ whole genome shotgun (WGS) entry which is preliminary data.</text>
</comment>
<feature type="compositionally biased region" description="Polar residues" evidence="5">
    <location>
        <begin position="81"/>
        <end position="94"/>
    </location>
</feature>
<dbReference type="GO" id="GO:0005254">
    <property type="term" value="F:chloride channel activity"/>
    <property type="evidence" value="ECO:0007669"/>
    <property type="project" value="TreeGrafter"/>
</dbReference>
<feature type="domain" description="Anoctamin transmembrane" evidence="7">
    <location>
        <begin position="998"/>
        <end position="1522"/>
    </location>
</feature>
<feature type="compositionally biased region" description="Basic and acidic residues" evidence="5">
    <location>
        <begin position="1671"/>
        <end position="1680"/>
    </location>
</feature>
<feature type="compositionally biased region" description="Basic and acidic residues" evidence="5">
    <location>
        <begin position="39"/>
        <end position="64"/>
    </location>
</feature>
<feature type="transmembrane region" description="Helical" evidence="6">
    <location>
        <begin position="1243"/>
        <end position="1264"/>
    </location>
</feature>
<feature type="region of interest" description="Disordered" evidence="5">
    <location>
        <begin position="385"/>
        <end position="450"/>
    </location>
</feature>
<feature type="compositionally biased region" description="Basic residues" evidence="5">
    <location>
        <begin position="1681"/>
        <end position="1691"/>
    </location>
</feature>
<evidence type="ECO:0000259" key="7">
    <source>
        <dbReference type="Pfam" id="PF04547"/>
    </source>
</evidence>
<keyword evidence="9" id="KW-1185">Reference proteome</keyword>
<keyword evidence="2 6" id="KW-0812">Transmembrane</keyword>
<sequence length="1691" mass="194934">MKSKQATKKETDENRSPNLSKRNIGDLKPSRKKSLARQYTEKQLLEQRRTQEIQKQEQSQKEKQQVTQSFPMATRDPSRVPLQNRQPLTTTTHRPPQKIYFADSESTISNVHSQSDASNIHPDKKKIGKSNNRLLDLDTTKENIALAYASKDSESGLLKVSLHHPKTSLDVDLGNESSNDDNVVYPIAVNGGGVGVFSGKDFAHGTGIHASSFNAHHSNLNMVKSVVAFPWNFGNGTFSDEKKKKEKFLSGKDGSNKLSRSKRVGGSTICDEFDLEAGVTFDTDDDSTCPLGNENRQKKLWNKTLESVPNVGDISHALGRRNAVRTLPNTVKKKFTRQSGMYNEDDFDYAIVLQPSKEFHDCAENLDFSKEYNVSIFDRAWNQERSPMKQVSKTPNKRRSSNKPASKYRSKVTPRMTIHAPRVKSAKKKTPKPSLAFRRSAVSSSEKRNQHLAEITESSNVLDINDIPNPAIPRGLAKVQAFEDFLGALQLGFVVRRHVPGHDPVFVKLYSNNGGDTIHFEYVEPDEAKIAIKSQIEHYNQFDPDDEDNDVKSCRGINDKDGPIVSNWAPKIRSKQKGLAQFEEGSYKRYREQHLKDGRNSSFGGFVDTISVFAKKLKLSGHFKVQHLVHVQRATHKRSFSCPDPSKGSLTLQECNEMINRRYLRDTEALQKKYDIQSELDEEQEKLIAKYKLMRPVKTRTFSIVVPSTMAHFHSIAEYEEKYESAEISPKQFSFLDFETASDGEYWMLFRGFLQLNRDAKNNRFAKDRARGFGCRSNNKGNDSKTKNDEIVAKKEVPPPDFYLGNSLGTQIWSRLRMAGLETERIFDLDTKNVMLKIRCPKDRLLDVAEVLGIKLKKKDGGFAAFKEDMADIFMKSDVFGGFKGNYEFFRSALRQHIIDYIINTHVRDTGAGLSYRFDVARKGIKIRSPLHMHANLEDLFKTWFRFWSEDTWKKISKENDFHLDSEGEELKGYDDEEIPARINRVFRGMFYQPLDSIEEYYGEKVAFYFAWMQHSSLQLILPSILGVAVSIWQVFTQRWENNEILPFFSTFIMVWSFYVMTSWKQRQNDLTHRWGSMNFTQDETPRPQFYGEYRAPKRRGKTDFQIDEKQSELVYPSWKRWIKYSISFPLVIIFTVIAFLGIIMIYSNRDIMLAKYFGDPDQDLEDLFKLRWNLDIIGKAEAIVAVDLSSDHLHNPRFWWTVGFFPCLIGLSIPLLNFLLMRLSTFLNNIENHKTESHYRNALIAKVIAFRFVAYFSALYYYAYMAAERVINGGNENDVKNAFLRIATSLVIYLTVQHWWSLFLQVYIPLKLMRYRKDKREAQMKVEGNILADMKDKYSHDANLSMNEVSALGKKIANKQILLEQGSSQLWEELSLPDYNPFFDYIQSIVYFAYVTCFSTVFPLTPLFVLINQLINMRLHAYKICRVRRRPLAQKTGGIAVWEHVLHLVTLIGVFTNCSLMVITNAFFDFVKDSERYSEHKNLILLGIFIVWERTMVTIRDCIKFFTPEKSKRLRRKLQEEELTRNKELTDAMKEKRKEKKLSGVSATSSINLSPQRSEVKPKVKSSRKSSKIERKIKSSRRVKRAKAGSKTQKETPRTKISSAVRVQETTNSPFSPFIPKRDEITTPLIHYASDGEVSKNISDILSLDSEDSVKEYTRFTPSMKKTMSKHREEEENKAAKKRIKARLSG</sequence>
<accession>A0AAD3CY78</accession>
<evidence type="ECO:0000256" key="5">
    <source>
        <dbReference type="SAM" id="MobiDB-lite"/>
    </source>
</evidence>
<feature type="region of interest" description="Disordered" evidence="5">
    <location>
        <begin position="1"/>
        <end position="97"/>
    </location>
</feature>
<feature type="transmembrane region" description="Helical" evidence="6">
    <location>
        <begin position="1446"/>
        <end position="1469"/>
    </location>
</feature>
<evidence type="ECO:0000313" key="9">
    <source>
        <dbReference type="Proteomes" id="UP001054902"/>
    </source>
</evidence>
<dbReference type="InterPro" id="IPR007632">
    <property type="entry name" value="Anoctamin"/>
</dbReference>
<feature type="transmembrane region" description="Helical" evidence="6">
    <location>
        <begin position="1284"/>
        <end position="1311"/>
    </location>
</feature>
<organism evidence="8 9">
    <name type="scientific">Chaetoceros tenuissimus</name>
    <dbReference type="NCBI Taxonomy" id="426638"/>
    <lineage>
        <taxon>Eukaryota</taxon>
        <taxon>Sar</taxon>
        <taxon>Stramenopiles</taxon>
        <taxon>Ochrophyta</taxon>
        <taxon>Bacillariophyta</taxon>
        <taxon>Coscinodiscophyceae</taxon>
        <taxon>Chaetocerotophycidae</taxon>
        <taxon>Chaetocerotales</taxon>
        <taxon>Chaetocerotaceae</taxon>
        <taxon>Chaetoceros</taxon>
    </lineage>
</organism>
<feature type="compositionally biased region" description="Polar residues" evidence="5">
    <location>
        <begin position="1546"/>
        <end position="1557"/>
    </location>
</feature>
<evidence type="ECO:0000256" key="6">
    <source>
        <dbReference type="SAM" id="Phobius"/>
    </source>
</evidence>
<feature type="region of interest" description="Disordered" evidence="5">
    <location>
        <begin position="1663"/>
        <end position="1691"/>
    </location>
</feature>
<feature type="transmembrane region" description="Helical" evidence="6">
    <location>
        <begin position="1048"/>
        <end position="1064"/>
    </location>
</feature>
<keyword evidence="3 6" id="KW-1133">Transmembrane helix</keyword>
<name>A0AAD3CY78_9STRA</name>
<evidence type="ECO:0000313" key="8">
    <source>
        <dbReference type="EMBL" id="GFH53110.1"/>
    </source>
</evidence>
<dbReference type="PANTHER" id="PTHR12308">
    <property type="entry name" value="ANOCTAMIN"/>
    <property type="match status" value="1"/>
</dbReference>
<feature type="transmembrane region" description="Helical" evidence="6">
    <location>
        <begin position="1390"/>
        <end position="1412"/>
    </location>
</feature>
<feature type="compositionally biased region" description="Basic residues" evidence="5">
    <location>
        <begin position="1579"/>
        <end position="1589"/>
    </location>
</feature>
<feature type="region of interest" description="Disordered" evidence="5">
    <location>
        <begin position="1530"/>
        <end position="1602"/>
    </location>
</feature>
<feature type="compositionally biased region" description="Basic residues" evidence="5">
    <location>
        <begin position="395"/>
        <end position="412"/>
    </location>
</feature>
<evidence type="ECO:0000256" key="3">
    <source>
        <dbReference type="ARBA" id="ARBA00022989"/>
    </source>
</evidence>
<comment type="subcellular location">
    <subcellularLocation>
        <location evidence="1">Membrane</location>
        <topology evidence="1">Multi-pass membrane protein</topology>
    </subcellularLocation>
</comment>
<feature type="compositionally biased region" description="Basic residues" evidence="5">
    <location>
        <begin position="421"/>
        <end position="431"/>
    </location>
</feature>
<dbReference type="Proteomes" id="UP001054902">
    <property type="component" value="Unassembled WGS sequence"/>
</dbReference>
<dbReference type="EMBL" id="BLLK01000046">
    <property type="protein sequence ID" value="GFH53110.1"/>
    <property type="molecule type" value="Genomic_DNA"/>
</dbReference>
<dbReference type="GO" id="GO:0016020">
    <property type="term" value="C:membrane"/>
    <property type="evidence" value="ECO:0007669"/>
    <property type="project" value="UniProtKB-SubCell"/>
</dbReference>
<evidence type="ECO:0000256" key="4">
    <source>
        <dbReference type="ARBA" id="ARBA00023136"/>
    </source>
</evidence>
<reference evidence="8 9" key="1">
    <citation type="journal article" date="2021" name="Sci. Rep.">
        <title>The genome of the diatom Chaetoceros tenuissimus carries an ancient integrated fragment of an extant virus.</title>
        <authorList>
            <person name="Hongo Y."/>
            <person name="Kimura K."/>
            <person name="Takaki Y."/>
            <person name="Yoshida Y."/>
            <person name="Baba S."/>
            <person name="Kobayashi G."/>
            <person name="Nagasaki K."/>
            <person name="Hano T."/>
            <person name="Tomaru Y."/>
        </authorList>
    </citation>
    <scope>NUCLEOTIDE SEQUENCE [LARGE SCALE GENOMIC DNA]</scope>
    <source>
        <strain evidence="8 9">NIES-3715</strain>
    </source>
</reference>
<proteinExistence type="predicted"/>
<feature type="transmembrane region" description="Helical" evidence="6">
    <location>
        <begin position="1127"/>
        <end position="1147"/>
    </location>
</feature>
<dbReference type="Pfam" id="PF04547">
    <property type="entry name" value="Anoctamin"/>
    <property type="match status" value="1"/>
</dbReference>